<feature type="chain" id="PRO_5046785120" evidence="1">
    <location>
        <begin position="19"/>
        <end position="93"/>
    </location>
</feature>
<feature type="domain" description="YARHG" evidence="2">
    <location>
        <begin position="10"/>
        <end position="89"/>
    </location>
</feature>
<sequence length="93" mass="10448">MRLPILAAFAVFALPAAAQTDLRIPAPQRALPTCQDLWVERNAIFKSFGYCFTSRRAIDYFGNGGCFTSNPRLTPEAQRQVDEIRALERRLGC</sequence>
<dbReference type="InterPro" id="IPR025582">
    <property type="entry name" value="YARHG_dom"/>
</dbReference>
<comment type="caution">
    <text evidence="3">The sequence shown here is derived from an EMBL/GenBank/DDBJ whole genome shotgun (WGS) entry which is preliminary data.</text>
</comment>
<proteinExistence type="predicted"/>
<evidence type="ECO:0000313" key="4">
    <source>
        <dbReference type="Proteomes" id="UP001247754"/>
    </source>
</evidence>
<reference evidence="3 4" key="1">
    <citation type="submission" date="2023-09" db="EMBL/GenBank/DDBJ databases">
        <title>Xinfangfangia sedmenti sp. nov., isolated the sedment.</title>
        <authorList>
            <person name="Xu L."/>
        </authorList>
    </citation>
    <scope>NUCLEOTIDE SEQUENCE [LARGE SCALE GENOMIC DNA]</scope>
    <source>
        <strain evidence="3 4">LG-4</strain>
    </source>
</reference>
<feature type="signal peptide" evidence="1">
    <location>
        <begin position="1"/>
        <end position="18"/>
    </location>
</feature>
<dbReference type="RefSeq" id="WP_310457472.1">
    <property type="nucleotide sequence ID" value="NZ_JAVKPH010000011.1"/>
</dbReference>
<keyword evidence="4" id="KW-1185">Reference proteome</keyword>
<gene>
    <name evidence="3" type="ORF">RGD00_11470</name>
</gene>
<dbReference type="SMART" id="SM01324">
    <property type="entry name" value="YARHG"/>
    <property type="match status" value="1"/>
</dbReference>
<evidence type="ECO:0000313" key="3">
    <source>
        <dbReference type="EMBL" id="MDR5653230.1"/>
    </source>
</evidence>
<keyword evidence="1" id="KW-0732">Signal</keyword>
<dbReference type="EMBL" id="JAVKPH010000011">
    <property type="protein sequence ID" value="MDR5653230.1"/>
    <property type="molecule type" value="Genomic_DNA"/>
</dbReference>
<dbReference type="Pfam" id="PF13308">
    <property type="entry name" value="YARHG"/>
    <property type="match status" value="1"/>
</dbReference>
<accession>A0ABU1F8N5</accession>
<protein>
    <submittedName>
        <fullName evidence="3">YARHG domain-containing protein</fullName>
    </submittedName>
</protein>
<organism evidence="3 4">
    <name type="scientific">Ruixingdingia sedimenti</name>
    <dbReference type="NCBI Taxonomy" id="3073604"/>
    <lineage>
        <taxon>Bacteria</taxon>
        <taxon>Pseudomonadati</taxon>
        <taxon>Pseudomonadota</taxon>
        <taxon>Alphaproteobacteria</taxon>
        <taxon>Rhodobacterales</taxon>
        <taxon>Paracoccaceae</taxon>
        <taxon>Ruixingdingia</taxon>
    </lineage>
</organism>
<name>A0ABU1F8N5_9RHOB</name>
<evidence type="ECO:0000256" key="1">
    <source>
        <dbReference type="SAM" id="SignalP"/>
    </source>
</evidence>
<evidence type="ECO:0000259" key="2">
    <source>
        <dbReference type="SMART" id="SM01324"/>
    </source>
</evidence>
<dbReference type="Proteomes" id="UP001247754">
    <property type="component" value="Unassembled WGS sequence"/>
</dbReference>